<reference evidence="5 6" key="2">
    <citation type="submission" date="2018-07" db="EMBL/GenBank/DDBJ databases">
        <title>Genome sequencing of oomycete isolates from Chile give support for New Zealand origin for Phytophthora kernoviae and make available the first Nothophytophthora sp. genome.</title>
        <authorList>
            <person name="Studholme D.J."/>
            <person name="Sanfuentes E."/>
            <person name="Panda P."/>
            <person name="Hill R."/>
            <person name="Sambles C."/>
            <person name="Grant M."/>
            <person name="Williams N.M."/>
            <person name="Mcdougal R.L."/>
        </authorList>
    </citation>
    <scope>NUCLEOTIDE SEQUENCE [LARGE SCALE GENOMIC DNA]</scope>
    <source>
        <strain evidence="3">Chile2</strain>
        <strain evidence="4">Chile4</strain>
    </source>
</reference>
<reference evidence="2" key="3">
    <citation type="submission" date="2020-06" db="EMBL/GenBank/DDBJ databases">
        <authorList>
            <person name="Studholme D.J."/>
        </authorList>
    </citation>
    <scope>NUCLEOTIDE SEQUENCE</scope>
    <source>
        <strain evidence="2">NZFS 2646</strain>
    </source>
</reference>
<dbReference type="EMBL" id="JPWV03000002">
    <property type="protein sequence ID" value="KAG2532802.1"/>
    <property type="molecule type" value="Genomic_DNA"/>
</dbReference>
<feature type="compositionally biased region" description="Basic and acidic residues" evidence="1">
    <location>
        <begin position="392"/>
        <end position="418"/>
    </location>
</feature>
<feature type="region of interest" description="Disordered" evidence="1">
    <location>
        <begin position="1"/>
        <end position="31"/>
    </location>
</feature>
<dbReference type="EMBL" id="MAYM02001754">
    <property type="protein sequence ID" value="RLN11050.1"/>
    <property type="molecule type" value="Genomic_DNA"/>
</dbReference>
<evidence type="ECO:0000313" key="2">
    <source>
        <dbReference type="EMBL" id="KAG2532802.1"/>
    </source>
</evidence>
<feature type="compositionally biased region" description="Polar residues" evidence="1">
    <location>
        <begin position="373"/>
        <end position="387"/>
    </location>
</feature>
<feature type="compositionally biased region" description="Low complexity" evidence="1">
    <location>
        <begin position="12"/>
        <end position="24"/>
    </location>
</feature>
<evidence type="ECO:0000313" key="5">
    <source>
        <dbReference type="Proteomes" id="UP000285624"/>
    </source>
</evidence>
<evidence type="ECO:0000256" key="1">
    <source>
        <dbReference type="SAM" id="MobiDB-lite"/>
    </source>
</evidence>
<keyword evidence="5" id="KW-1185">Reference proteome</keyword>
<feature type="region of interest" description="Disordered" evidence="1">
    <location>
        <begin position="373"/>
        <end position="418"/>
    </location>
</feature>
<proteinExistence type="predicted"/>
<accession>A0A3R7G0C5</accession>
<dbReference type="Proteomes" id="UP000785171">
    <property type="component" value="Unassembled WGS sequence"/>
</dbReference>
<dbReference type="EMBL" id="MBDN02000002">
    <property type="protein sequence ID" value="RLN86083.1"/>
    <property type="molecule type" value="Genomic_DNA"/>
</dbReference>
<dbReference type="Proteomes" id="UP000285624">
    <property type="component" value="Unassembled WGS sequence"/>
</dbReference>
<dbReference type="Proteomes" id="UP000285883">
    <property type="component" value="Unassembled WGS sequence"/>
</dbReference>
<comment type="caution">
    <text evidence="3">The sequence shown here is derived from an EMBL/GenBank/DDBJ whole genome shotgun (WGS) entry which is preliminary data.</text>
</comment>
<dbReference type="AlphaFoldDB" id="A0A3R7G0C5"/>
<sequence>MASKELSLSVPATSATEALEAATSGRVRVDDEPEPLVKKRRTKNFKLREDIAKSKRTTIVNLPPFEPRTFDTWDEFIQAWTEYMGRTKTLYRRRSSSTTTYWNTKHKFKKYQVPENFPYATMAYWCTHGCIQPSRGNGVRTHLHNRYTGCSARITADVVFEPVEGEPGKVRWFVRVRNQIAQHNHKVSDEIYNCYSNSNSVPDELLLGQQENSEQQRAEAEEPDFEPSVRVLRELVPHVGVDGGTEVDIVIRTVPGLMLKEVLANEQKINMATSELQPIIDELRNTSSRVIHKRLQDVSEIVAHLLGKWHQDRVAEEAAQIHAIGPVLEHAAPTSAEVLSSKATTNAISTITGLPAGSPFFLAQRVEQLTTEASRVAPSSGNNSNTSSDEDTLARSDRDLSGKGDQELEQQRSHSEAV</sequence>
<name>A0A3R7G0C5_9STRA</name>
<evidence type="ECO:0000313" key="3">
    <source>
        <dbReference type="EMBL" id="RLN11050.1"/>
    </source>
</evidence>
<gene>
    <name evidence="3" type="ORF">BBI17_000132</name>
    <name evidence="4" type="ORF">BBO99_00000329</name>
    <name evidence="2" type="ORF">JM16_000087</name>
</gene>
<organism evidence="3 6">
    <name type="scientific">Phytophthora kernoviae</name>
    <dbReference type="NCBI Taxonomy" id="325452"/>
    <lineage>
        <taxon>Eukaryota</taxon>
        <taxon>Sar</taxon>
        <taxon>Stramenopiles</taxon>
        <taxon>Oomycota</taxon>
        <taxon>Peronosporomycetes</taxon>
        <taxon>Peronosporales</taxon>
        <taxon>Peronosporaceae</taxon>
        <taxon>Phytophthora</taxon>
    </lineage>
</organism>
<protein>
    <submittedName>
        <fullName evidence="3">Uncharacterized protein</fullName>
    </submittedName>
</protein>
<reference evidence="2" key="1">
    <citation type="journal article" date="2015" name="Genom Data">
        <title>Genome sequences of six Phytophthora species associated with forests in New Zealand.</title>
        <authorList>
            <person name="Studholme D.J."/>
            <person name="McDougal R.L."/>
            <person name="Sambles C."/>
            <person name="Hansen E."/>
            <person name="Hardy G."/>
            <person name="Grant M."/>
            <person name="Ganley R.J."/>
            <person name="Williams N.M."/>
        </authorList>
    </citation>
    <scope>NUCLEOTIDE SEQUENCE</scope>
    <source>
        <strain evidence="2">NZFS 2646</strain>
    </source>
</reference>
<evidence type="ECO:0000313" key="4">
    <source>
        <dbReference type="EMBL" id="RLN86083.1"/>
    </source>
</evidence>
<evidence type="ECO:0000313" key="6">
    <source>
        <dbReference type="Proteomes" id="UP000285883"/>
    </source>
</evidence>